<accession>A0A411PDR4</accession>
<dbReference type="SUPFAM" id="SSF52540">
    <property type="entry name" value="P-loop containing nucleoside triphosphate hydrolases"/>
    <property type="match status" value="2"/>
</dbReference>
<organism evidence="2 3">
    <name type="scientific">Shewanella maritima</name>
    <dbReference type="NCBI Taxonomy" id="2520507"/>
    <lineage>
        <taxon>Bacteria</taxon>
        <taxon>Pseudomonadati</taxon>
        <taxon>Pseudomonadota</taxon>
        <taxon>Gammaproteobacteria</taxon>
        <taxon>Alteromonadales</taxon>
        <taxon>Shewanellaceae</taxon>
        <taxon>Shewanella</taxon>
    </lineage>
</organism>
<dbReference type="InterPro" id="IPR027417">
    <property type="entry name" value="P-loop_NTPase"/>
</dbReference>
<feature type="coiled-coil region" evidence="1">
    <location>
        <begin position="897"/>
        <end position="938"/>
    </location>
</feature>
<sequence>MKILSLRFKNINSLKGEWKIDFTQSPFIDNGLFAITGSTGAGKTTILDAICLALYHRTPRIATISKTTNELMTRGCADCLAEVEFEVKGKGYRAFWSQRRSRGKVDGNLQDAQVELATLQEGKVLASQIKHKSELLESITGLDFARFTKSMMLSQGQFAAFLNANANDRAELLEELTGTEIYGLISQKVHQDFSDSKQQLALLKAKSDNVAVLSDEQLSEYQQQVTTETKQVSKLSTEREQTNQYLNWAKSWQENQQSQQQAQIELKAAEQALIKAKPDFERLALHQPALALTPVYDKFNQLESQQNQLTKDTEQAKNGLTQCQSQLSAEQGVVEQAQQQFDQAKQAHKELVELIDTQVLPLDSQIAQQQQQQAQQGDVLNNLKLQLSECEKLKQEQNQQQQYLTQKLEQTQLALTSLPQAELIATELAAWQAQFAQLNQLENVKAQNQQQQHKLVQTNQQLEQAIDSAQPQIDAFEQNKQQLIVQAEQLQRQLENITQNQPVTELQTRYQQLIAQQSVRLALESNAKAYIENAAQVASLTQDIAKQQGELAAVKGQLHQSRSVWKDKKQQLEDLKLIVQQEQKIADLASERQKLQPGQPCALCGSIEHPLVEQYQVLDVSEHQTRANVLEQELEHIMQQGKLDGELQAKLDASIQGLNQQLEALHSKQTQIQTLWAEHTATLGISIELSQIADGSGELAPLLDGEANEQASLAATIEQAQGLQTQLNSVKEQQHQLEQQGNSTLNQLQLNLQQLQGQQQTLQQLQQEFTRLSNQFEQVMTELKNKLVTCELTMPELTTAKHWLDELQSRLNSWKQAQTNKLKLEQEQQLLSQTQQQQAQQLATLQRELTSQTEALSQLDSALNQLSMQRKQLLVADDALLAKQHSLDGLTDREQSLHAMQTKLSQLNDNAQQLSSKLNVLTEQLTQVRTQQEQASNDWQQALSQSPFADIAAFTAARLSDSEFAQLTEQTKALEQTKLKASAQVEQLNGKQQQLETLQQEHNYQLTELDTLTEQAAEQEQQLTDSRQRLWQAEHALEQDKQQRAQQADLIKQLSYAQQDYDDITLLHSLIGSQKGDKFRRFAQGLTLAHLVELANRQLNRLHGRYQLATVSGATLELTVIDTWQGDVSRDTRTLSGGESFLVSLALALALSDLVSHKTQIESLFLDEGFGTLDATTLDIALDALDSLNASGKMIGVISHVEAMKERIDVQIKVHKMNGLGVSKLQSQYAVAS</sequence>
<dbReference type="Proteomes" id="UP000291106">
    <property type="component" value="Chromosome"/>
</dbReference>
<proteinExistence type="predicted"/>
<dbReference type="Pfam" id="PF13558">
    <property type="entry name" value="SbcC_Walker_B"/>
    <property type="match status" value="1"/>
</dbReference>
<feature type="coiled-coil region" evidence="1">
    <location>
        <begin position="713"/>
        <end position="782"/>
    </location>
</feature>
<evidence type="ECO:0000313" key="3">
    <source>
        <dbReference type="Proteomes" id="UP000291106"/>
    </source>
</evidence>
<dbReference type="RefSeq" id="WP_130597576.1">
    <property type="nucleotide sequence ID" value="NZ_CP036200.1"/>
</dbReference>
<dbReference type="OrthoDB" id="9795626at2"/>
<dbReference type="AlphaFoldDB" id="A0A411PDR4"/>
<dbReference type="EMBL" id="CP036200">
    <property type="protein sequence ID" value="QBF81602.1"/>
    <property type="molecule type" value="Genomic_DNA"/>
</dbReference>
<keyword evidence="1" id="KW-0175">Coiled coil</keyword>
<gene>
    <name evidence="2" type="ORF">EXU30_02015</name>
</gene>
<protein>
    <recommendedName>
        <fullName evidence="4">Exonuclease SbcC</fullName>
    </recommendedName>
</protein>
<evidence type="ECO:0000313" key="2">
    <source>
        <dbReference type="EMBL" id="QBF81602.1"/>
    </source>
</evidence>
<reference evidence="2 3" key="1">
    <citation type="submission" date="2019-02" db="EMBL/GenBank/DDBJ databases">
        <title>Shewanella sp. D4-2 isolated from Dokdo Island.</title>
        <authorList>
            <person name="Baek K."/>
        </authorList>
    </citation>
    <scope>NUCLEOTIDE SEQUENCE [LARGE SCALE GENOMIC DNA]</scope>
    <source>
        <strain evidence="2 3">D4-2</strain>
    </source>
</reference>
<evidence type="ECO:0008006" key="4">
    <source>
        <dbReference type="Google" id="ProtNLM"/>
    </source>
</evidence>
<evidence type="ECO:0000256" key="1">
    <source>
        <dbReference type="SAM" id="Coils"/>
    </source>
</evidence>
<dbReference type="Gene3D" id="3.40.50.300">
    <property type="entry name" value="P-loop containing nucleotide triphosphate hydrolases"/>
    <property type="match status" value="2"/>
</dbReference>
<dbReference type="KEGG" id="smai:EXU30_02015"/>
<feature type="coiled-coil region" evidence="1">
    <location>
        <begin position="327"/>
        <end position="354"/>
    </location>
</feature>
<dbReference type="PANTHER" id="PTHR32114:SF2">
    <property type="entry name" value="ABC TRANSPORTER ABCH.3"/>
    <property type="match status" value="1"/>
</dbReference>
<feature type="coiled-coil region" evidence="1">
    <location>
        <begin position="981"/>
        <end position="1029"/>
    </location>
</feature>
<keyword evidence="3" id="KW-1185">Reference proteome</keyword>
<feature type="coiled-coil region" evidence="1">
    <location>
        <begin position="441"/>
        <end position="500"/>
    </location>
</feature>
<dbReference type="PANTHER" id="PTHR32114">
    <property type="entry name" value="ABC TRANSPORTER ABCH.3"/>
    <property type="match status" value="1"/>
</dbReference>
<name>A0A411PDR4_9GAMM</name>